<dbReference type="InterPro" id="IPR023346">
    <property type="entry name" value="Lysozyme-like_dom_sf"/>
</dbReference>
<dbReference type="Gene3D" id="1.10.530.10">
    <property type="match status" value="1"/>
</dbReference>
<dbReference type="RefSeq" id="WP_238335907.1">
    <property type="nucleotide sequence ID" value="NZ_JACIDK010000001.1"/>
</dbReference>
<organism evidence="5 6">
    <name type="scientific">Phenylobacterium haematophilum</name>
    <dbReference type="NCBI Taxonomy" id="98513"/>
    <lineage>
        <taxon>Bacteria</taxon>
        <taxon>Pseudomonadati</taxon>
        <taxon>Pseudomonadota</taxon>
        <taxon>Alphaproteobacteria</taxon>
        <taxon>Caulobacterales</taxon>
        <taxon>Caulobacteraceae</taxon>
        <taxon>Phenylobacterium</taxon>
    </lineage>
</organism>
<proteinExistence type="inferred from homology"/>
<evidence type="ECO:0000256" key="1">
    <source>
        <dbReference type="ARBA" id="ARBA00007734"/>
    </source>
</evidence>
<dbReference type="PANTHER" id="PTHR37423:SF2">
    <property type="entry name" value="MEMBRANE-BOUND LYTIC MUREIN TRANSGLYCOSYLASE C"/>
    <property type="match status" value="1"/>
</dbReference>
<dbReference type="AlphaFoldDB" id="A0A839ZXW6"/>
<comment type="caution">
    <text evidence="5">The sequence shown here is derived from an EMBL/GenBank/DDBJ whole genome shotgun (WGS) entry which is preliminary data.</text>
</comment>
<reference evidence="5 6" key="1">
    <citation type="submission" date="2020-08" db="EMBL/GenBank/DDBJ databases">
        <title>Genomic Encyclopedia of Type Strains, Phase IV (KMG-IV): sequencing the most valuable type-strain genomes for metagenomic binning, comparative biology and taxonomic classification.</title>
        <authorList>
            <person name="Goeker M."/>
        </authorList>
    </citation>
    <scope>NUCLEOTIDE SEQUENCE [LARGE SCALE GENOMIC DNA]</scope>
    <source>
        <strain evidence="5 6">DSM 21793</strain>
    </source>
</reference>
<dbReference type="Proteomes" id="UP000530564">
    <property type="component" value="Unassembled WGS sequence"/>
</dbReference>
<evidence type="ECO:0000259" key="4">
    <source>
        <dbReference type="Pfam" id="PF01464"/>
    </source>
</evidence>
<feature type="region of interest" description="Disordered" evidence="3">
    <location>
        <begin position="253"/>
        <end position="272"/>
    </location>
</feature>
<evidence type="ECO:0000313" key="5">
    <source>
        <dbReference type="EMBL" id="MBB3890007.1"/>
    </source>
</evidence>
<name>A0A839ZXW6_9CAUL</name>
<dbReference type="InterPro" id="IPR008258">
    <property type="entry name" value="Transglycosylase_SLT_dom_1"/>
</dbReference>
<sequence>MRVPIIPLFAGTHSHPFVPLGDKTAGARSEGQGRPPAGALRAPFTVASTLAGWRHSGDRKPWRYAVLLLAGALSVSAGSGVAVAQSASVVRPVAVDPYAAHITEASQRFGIPEHWIRAVLRAESAGDVRAISSAGAMGLMQVMPDTWAGLRARHRLGRDPYQPRDNILAGTAYLREMWDRYGNVGAMLAAYNAGPGRYDEHRSTGRPLPAETRAYVAALAPILGGAAASEAPSSAPPPPPDWRDAPLFIMRPNDSRAIAAQPSDAQSGDARATVPVRDPAAMEPQDGSIFVARASVGDTP</sequence>
<dbReference type="EMBL" id="JACIDK010000001">
    <property type="protein sequence ID" value="MBB3890007.1"/>
    <property type="molecule type" value="Genomic_DNA"/>
</dbReference>
<gene>
    <name evidence="5" type="ORF">GGQ61_000704</name>
</gene>
<feature type="region of interest" description="Disordered" evidence="3">
    <location>
        <begin position="278"/>
        <end position="300"/>
    </location>
</feature>
<dbReference type="PANTHER" id="PTHR37423">
    <property type="entry name" value="SOLUBLE LYTIC MUREIN TRANSGLYCOSYLASE-RELATED"/>
    <property type="match status" value="1"/>
</dbReference>
<evidence type="ECO:0000313" key="6">
    <source>
        <dbReference type="Proteomes" id="UP000530564"/>
    </source>
</evidence>
<feature type="region of interest" description="Disordered" evidence="3">
    <location>
        <begin position="227"/>
        <end position="247"/>
    </location>
</feature>
<accession>A0A839ZXW6</accession>
<evidence type="ECO:0000256" key="2">
    <source>
        <dbReference type="ARBA" id="ARBA00009387"/>
    </source>
</evidence>
<dbReference type="SUPFAM" id="SSF53955">
    <property type="entry name" value="Lysozyme-like"/>
    <property type="match status" value="1"/>
</dbReference>
<dbReference type="Pfam" id="PF01464">
    <property type="entry name" value="SLT"/>
    <property type="match status" value="1"/>
</dbReference>
<dbReference type="CDD" id="cd00254">
    <property type="entry name" value="LT-like"/>
    <property type="match status" value="1"/>
</dbReference>
<protein>
    <recommendedName>
        <fullName evidence="4">Transglycosylase SLT domain-containing protein</fullName>
    </recommendedName>
</protein>
<keyword evidence="6" id="KW-1185">Reference proteome</keyword>
<comment type="similarity">
    <text evidence="2">Belongs to the virb1 family.</text>
</comment>
<feature type="domain" description="Transglycosylase SLT" evidence="4">
    <location>
        <begin position="102"/>
        <end position="201"/>
    </location>
</feature>
<evidence type="ECO:0000256" key="3">
    <source>
        <dbReference type="SAM" id="MobiDB-lite"/>
    </source>
</evidence>
<comment type="similarity">
    <text evidence="1">Belongs to the transglycosylase Slt family.</text>
</comment>